<dbReference type="Proteomes" id="UP000237631">
    <property type="component" value="Unassembled WGS sequence"/>
</dbReference>
<comment type="subcellular location">
    <subcellularLocation>
        <location evidence="1">Cytoplasm</location>
        <location evidence="1">Cytoskeleton</location>
        <location evidence="1">Microtubule organizing center</location>
        <location evidence="1">Centrosome</location>
    </subcellularLocation>
    <subcellularLocation>
        <location evidence="2">Cytoplasm</location>
        <location evidence="2">Cytoskeleton</location>
        <location evidence="2">Stress fiber</location>
    </subcellularLocation>
    <subcellularLocation>
        <location evidence="3">Cytoplasm</location>
        <location evidence="3">Myofibril</location>
    </subcellularLocation>
</comment>
<comment type="subunit">
    <text evidence="13">Subunit of dynactin, a multiprotein complex part of a tripartite complex with dynein and a adapter, such as BICDL1, BICD2 or HOOK3. The dynactin complex is built around ACTR1A/ACTB filament and consists of an actin-related filament composed of a shoulder domain, a pointed end and a barbed end. Its length is defined by its flexible shoulder domain. The soulder is composed of 2 DCTN1 subunits, 4 DCTN2 and 2 DCTN3. The 4 DCNT2 (via N-terminus) bind the ACTR1A filament and act as molecular rulers to determine the length. The pointed end is important for binding dynein-dynactin cargo adapters. Consists of 4 subunits: ACTR10, DCNT4, DCTN5 and DCTN6. The barbed end is composed of a CAPZA1:CAPZB heterodimers, which binds ACTR1A/ACTB filament and dynactin and stabilizes dynactin. Interacts with ATP7B, but not ATP7A, in a copper-dependent manner. Interacts with ANK2; this interaction is required for localization at costameres. Interacts with N4BP2L1.</text>
</comment>
<dbReference type="Pfam" id="PF05502">
    <property type="entry name" value="Dynactin_p62"/>
    <property type="match status" value="2"/>
</dbReference>
<proteinExistence type="inferred from homology"/>
<dbReference type="EMBL" id="PNEN01001791">
    <property type="protein sequence ID" value="PPJ50162.1"/>
    <property type="molecule type" value="Genomic_DNA"/>
</dbReference>
<evidence type="ECO:0000256" key="6">
    <source>
        <dbReference type="ARBA" id="ARBA00022553"/>
    </source>
</evidence>
<evidence type="ECO:0000256" key="7">
    <source>
        <dbReference type="ARBA" id="ARBA00022843"/>
    </source>
</evidence>
<sequence length="568" mass="63165">MAVAFPYSRYACPCSDLVGAPAATAAEEEGDDETFNPHAPRAAYSLHPLEQLLYCDECNAPRCLRCCSEEMMCWYCPNCMFEVPSSGVKADGNRCARQCYDCPVCHANLAVTVADASKNRSAQPHLKPEDAAAAASESYFLLCQYCHWSSLDIGVRFSKPTKVTEQLSRLWKSRIAQSAEQHDQQPGPQHDAAFANLTRFYKDQMSESSDQANLYSNSPYSSPANLARIMSLYGGLSHNSLKKSREKPQPMREAGNHAEGISTFTAESDNADDEAIDRMRRLGLKSTSTQSQRLQSPYNFDARLMEHTWPVATKLRVRRGKRCRTCRQFLVRPETKPDRLRYKIRLLASQHIPRLLARPLSSTGPTTNPAFRIRAEAVDEVKLQPYQTLQYVLTVRNPIFETVKISLATPATTPGRIQSKVTILCPSFSVGPSGDMWDEALSHSTTSEGGRQAAMASLTGAPDGDRQPEAGKIWERTRNTTSVILEVVPGGLQRRPSIVSTSDDGQEGELAEDEDILEIPVYVRAEWEADASGHEALHHEEKARTGERVTKELAYWCVLGLGRIMVSR</sequence>
<evidence type="ECO:0000256" key="4">
    <source>
        <dbReference type="ARBA" id="ARBA00022490"/>
    </source>
</evidence>
<evidence type="ECO:0000256" key="2">
    <source>
        <dbReference type="ARBA" id="ARBA00004529"/>
    </source>
</evidence>
<dbReference type="AlphaFoldDB" id="A0A2S6BRR9"/>
<gene>
    <name evidence="15" type="ORF">CBER1_05173</name>
</gene>
<dbReference type="InterPro" id="IPR008603">
    <property type="entry name" value="DCTN4"/>
</dbReference>
<keyword evidence="9" id="KW-0175">Coiled coil</keyword>
<dbReference type="GO" id="GO:0005869">
    <property type="term" value="C:dynactin complex"/>
    <property type="evidence" value="ECO:0007669"/>
    <property type="project" value="InterPro"/>
</dbReference>
<evidence type="ECO:0000256" key="11">
    <source>
        <dbReference type="ARBA" id="ARBA00034776"/>
    </source>
</evidence>
<evidence type="ECO:0000256" key="10">
    <source>
        <dbReference type="ARBA" id="ARBA00023212"/>
    </source>
</evidence>
<evidence type="ECO:0000256" key="14">
    <source>
        <dbReference type="SAM" id="MobiDB-lite"/>
    </source>
</evidence>
<dbReference type="GO" id="GO:0001725">
    <property type="term" value="C:stress fiber"/>
    <property type="evidence" value="ECO:0007669"/>
    <property type="project" value="UniProtKB-SubCell"/>
</dbReference>
<evidence type="ECO:0000256" key="1">
    <source>
        <dbReference type="ARBA" id="ARBA00004300"/>
    </source>
</evidence>
<dbReference type="PANTHER" id="PTHR13034:SF2">
    <property type="entry name" value="DYNACTIN SUBUNIT 4"/>
    <property type="match status" value="1"/>
</dbReference>
<keyword evidence="4" id="KW-0963">Cytoplasm</keyword>
<keyword evidence="8" id="KW-0007">Acetylation</keyword>
<dbReference type="OrthoDB" id="283815at2759"/>
<evidence type="ECO:0000313" key="16">
    <source>
        <dbReference type="Proteomes" id="UP000237631"/>
    </source>
</evidence>
<keyword evidence="7" id="KW-0832">Ubl conjugation</keyword>
<keyword evidence="5" id="KW-1017">Isopeptide bond</keyword>
<keyword evidence="6" id="KW-0597">Phosphoprotein</keyword>
<feature type="region of interest" description="Disordered" evidence="14">
    <location>
        <begin position="442"/>
        <end position="469"/>
    </location>
</feature>
<evidence type="ECO:0000256" key="12">
    <source>
        <dbReference type="ARBA" id="ARBA00034864"/>
    </source>
</evidence>
<accession>A0A2S6BRR9</accession>
<evidence type="ECO:0000256" key="13">
    <source>
        <dbReference type="ARBA" id="ARBA00093507"/>
    </source>
</evidence>
<dbReference type="PANTHER" id="PTHR13034">
    <property type="entry name" value="DYNACTIN P62 SUBUNIT"/>
    <property type="match status" value="1"/>
</dbReference>
<keyword evidence="10" id="KW-0206">Cytoskeleton</keyword>
<reference evidence="16" key="1">
    <citation type="journal article" date="2017" name="bioRxiv">
        <title>Conservation of a gene cluster reveals novel cercosporin biosynthetic mechanisms and extends production to the genus Colletotrichum.</title>
        <authorList>
            <person name="de Jonge R."/>
            <person name="Ebert M.K."/>
            <person name="Huitt-Roehl C.R."/>
            <person name="Pal P."/>
            <person name="Suttle J.C."/>
            <person name="Spanner R.E."/>
            <person name="Neubauer J.D."/>
            <person name="Jurick W.M.II."/>
            <person name="Stott K.A."/>
            <person name="Secor G.A."/>
            <person name="Thomma B.P.H.J."/>
            <person name="Van de Peer Y."/>
            <person name="Townsend C.A."/>
            <person name="Bolton M.D."/>
        </authorList>
    </citation>
    <scope>NUCLEOTIDE SEQUENCE [LARGE SCALE GENOMIC DNA]</scope>
    <source>
        <strain evidence="16">CBS538.71</strain>
    </source>
</reference>
<evidence type="ECO:0000256" key="5">
    <source>
        <dbReference type="ARBA" id="ARBA00022499"/>
    </source>
</evidence>
<evidence type="ECO:0000313" key="15">
    <source>
        <dbReference type="EMBL" id="PPJ50162.1"/>
    </source>
</evidence>
<name>A0A2S6BRR9_9PEZI</name>
<evidence type="ECO:0000256" key="9">
    <source>
        <dbReference type="ARBA" id="ARBA00023054"/>
    </source>
</evidence>
<keyword evidence="16" id="KW-1185">Reference proteome</keyword>
<comment type="caution">
    <text evidence="15">The sequence shown here is derived from an EMBL/GenBank/DDBJ whole genome shotgun (WGS) entry which is preliminary data.</text>
</comment>
<protein>
    <recommendedName>
        <fullName evidence="12">Dynactin subunit 4</fullName>
    </recommendedName>
</protein>
<evidence type="ECO:0000256" key="8">
    <source>
        <dbReference type="ARBA" id="ARBA00022990"/>
    </source>
</evidence>
<comment type="similarity">
    <text evidence="11">Belongs to the dynactin subunit 4 family.</text>
</comment>
<organism evidence="15 16">
    <name type="scientific">Cercospora berteroae</name>
    <dbReference type="NCBI Taxonomy" id="357750"/>
    <lineage>
        <taxon>Eukaryota</taxon>
        <taxon>Fungi</taxon>
        <taxon>Dikarya</taxon>
        <taxon>Ascomycota</taxon>
        <taxon>Pezizomycotina</taxon>
        <taxon>Dothideomycetes</taxon>
        <taxon>Dothideomycetidae</taxon>
        <taxon>Mycosphaerellales</taxon>
        <taxon>Mycosphaerellaceae</taxon>
        <taxon>Cercospora</taxon>
    </lineage>
</organism>
<evidence type="ECO:0000256" key="3">
    <source>
        <dbReference type="ARBA" id="ARBA00004657"/>
    </source>
</evidence>
<dbReference type="STRING" id="357750.A0A2S6BRR9"/>